<keyword evidence="6" id="KW-1185">Reference proteome</keyword>
<accession>A0A0K8P9W6</accession>
<proteinExistence type="inferred from homology"/>
<dbReference type="PATRIC" id="fig|1678840.3.peg.479"/>
<comment type="similarity">
    <text evidence="1">Belongs to the Mg-chelatase subunits D/I family. ComM subfamily.</text>
</comment>
<dbReference type="NCBIfam" id="TIGR00368">
    <property type="entry name" value="YifB family Mg chelatase-like AAA ATPase"/>
    <property type="match status" value="1"/>
</dbReference>
<gene>
    <name evidence="5" type="ORF">ATC1_11393</name>
</gene>
<protein>
    <submittedName>
        <fullName evidence="5">Mg chelatase-related protein</fullName>
    </submittedName>
</protein>
<dbReference type="Pfam" id="PF13335">
    <property type="entry name" value="Mg_chelatase_C"/>
    <property type="match status" value="1"/>
</dbReference>
<dbReference type="Gene3D" id="3.40.50.300">
    <property type="entry name" value="P-loop containing nucleotide triphosphate hydrolases"/>
    <property type="match status" value="1"/>
</dbReference>
<evidence type="ECO:0000259" key="4">
    <source>
        <dbReference type="SMART" id="SM00382"/>
    </source>
</evidence>
<dbReference type="GO" id="GO:0005524">
    <property type="term" value="F:ATP binding"/>
    <property type="evidence" value="ECO:0007669"/>
    <property type="project" value="UniProtKB-KW"/>
</dbReference>
<dbReference type="EMBL" id="DF968179">
    <property type="protein sequence ID" value="GAP39458.1"/>
    <property type="molecule type" value="Genomic_DNA"/>
</dbReference>
<keyword evidence="2" id="KW-0547">Nucleotide-binding</keyword>
<dbReference type="Gene3D" id="3.30.230.10">
    <property type="match status" value="1"/>
</dbReference>
<dbReference type="SMART" id="SM00382">
    <property type="entry name" value="AAA"/>
    <property type="match status" value="1"/>
</dbReference>
<keyword evidence="3" id="KW-0067">ATP-binding</keyword>
<dbReference type="AlphaFoldDB" id="A0A0K8P9W6"/>
<evidence type="ECO:0000313" key="6">
    <source>
        <dbReference type="Proteomes" id="UP000053370"/>
    </source>
</evidence>
<sequence length="507" mass="55857">MLAKIYSCAVTDLNGTIIEVEVDASYQSMPYTVIVGLPDIAVQESKERVRSAIRNSELEYPRKKITINLAPAELRKEGPSFDLPIAVGILLASGVIPSDSLEDSLIIGELSLDGSVRHVRGVLPITACAKESGFKRVFVPAVDAKEAALIPDIDVYPVSTLLSLYQHLSGLSQIVLQESMKITQTIPDVLTDFSEIKGQEHVKRGLELAAAGSHNVLMIGPPGTGKTLMARALPSILPALSIDEALDVTRIYSIADQLPSDMPLIQSRPFRSPHHTISNVGLVGGGNHPHPGEISMAHRGVLFLDEFPEFGQRVLEVLRQPLEDKVVTISRASGSVCFPANFMLVAAMNPCPCGNYGDSGRACTCSERMITQYQKRISGPLMDRIDIHLEVPRVDFQKLSSVQIGESSATIRARVEIAREIQRQRFMDNAAVTCNSEMRPAEIRKFCKLDADGDRFMRAAMDRFQFSARVYHRLLKLSRTIADLNHDSEIRSECVAEALQYRPKRTD</sequence>
<dbReference type="PRINTS" id="PR01657">
    <property type="entry name" value="MCMFAMILY"/>
</dbReference>
<dbReference type="InterPro" id="IPR027417">
    <property type="entry name" value="P-loop_NTPase"/>
</dbReference>
<dbReference type="InterPro" id="IPR045006">
    <property type="entry name" value="CHLI-like"/>
</dbReference>
<organism evidence="5">
    <name type="scientific">Flexilinea flocculi</name>
    <dbReference type="NCBI Taxonomy" id="1678840"/>
    <lineage>
        <taxon>Bacteria</taxon>
        <taxon>Bacillati</taxon>
        <taxon>Chloroflexota</taxon>
        <taxon>Anaerolineae</taxon>
        <taxon>Anaerolineales</taxon>
        <taxon>Anaerolineaceae</taxon>
        <taxon>Flexilinea</taxon>
    </lineage>
</organism>
<name>A0A0K8P9W6_9CHLR</name>
<dbReference type="SUPFAM" id="SSF52540">
    <property type="entry name" value="P-loop containing nucleoside triphosphate hydrolases"/>
    <property type="match status" value="1"/>
</dbReference>
<dbReference type="GO" id="GO:0003677">
    <property type="term" value="F:DNA binding"/>
    <property type="evidence" value="ECO:0007669"/>
    <property type="project" value="InterPro"/>
</dbReference>
<evidence type="ECO:0000256" key="3">
    <source>
        <dbReference type="ARBA" id="ARBA00022840"/>
    </source>
</evidence>
<dbReference type="SUPFAM" id="SSF54211">
    <property type="entry name" value="Ribosomal protein S5 domain 2-like"/>
    <property type="match status" value="1"/>
</dbReference>
<evidence type="ECO:0000256" key="2">
    <source>
        <dbReference type="ARBA" id="ARBA00022741"/>
    </source>
</evidence>
<dbReference type="InterPro" id="IPR001208">
    <property type="entry name" value="MCM_dom"/>
</dbReference>
<reference evidence="5" key="1">
    <citation type="journal article" date="2015" name="Genome Announc.">
        <title>Draft Genome Sequence of Anaerolineae Strain TC1, a Novel Isolate from a Methanogenic Wastewater Treatment System.</title>
        <authorList>
            <person name="Matsuura N."/>
            <person name="Tourlousse D.M."/>
            <person name="Sun L."/>
            <person name="Toyonaga M."/>
            <person name="Kuroda K."/>
            <person name="Ohashi A."/>
            <person name="Cruz R."/>
            <person name="Yamaguchi T."/>
            <person name="Sekiguchi Y."/>
        </authorList>
    </citation>
    <scope>NUCLEOTIDE SEQUENCE [LARGE SCALE GENOMIC DNA]</scope>
    <source>
        <strain evidence="5">TC1</strain>
    </source>
</reference>
<dbReference type="STRING" id="1678840.ATC1_11393"/>
<dbReference type="InterPro" id="IPR004482">
    <property type="entry name" value="Mg_chelat-rel"/>
</dbReference>
<dbReference type="InterPro" id="IPR014721">
    <property type="entry name" value="Ribsml_uS5_D2-typ_fold_subgr"/>
</dbReference>
<dbReference type="PANTHER" id="PTHR32039:SF7">
    <property type="entry name" value="COMPETENCE PROTEIN COMM"/>
    <property type="match status" value="1"/>
</dbReference>
<dbReference type="InterPro" id="IPR003593">
    <property type="entry name" value="AAA+_ATPase"/>
</dbReference>
<feature type="domain" description="AAA+ ATPase" evidence="4">
    <location>
        <begin position="212"/>
        <end position="395"/>
    </location>
</feature>
<dbReference type="OrthoDB" id="9813147at2"/>
<dbReference type="Pfam" id="PF01078">
    <property type="entry name" value="Mg_chelatase"/>
    <property type="match status" value="1"/>
</dbReference>
<dbReference type="PANTHER" id="PTHR32039">
    <property type="entry name" value="MAGNESIUM-CHELATASE SUBUNIT CHLI"/>
    <property type="match status" value="1"/>
</dbReference>
<evidence type="ECO:0000313" key="5">
    <source>
        <dbReference type="EMBL" id="GAP39458.1"/>
    </source>
</evidence>
<dbReference type="Proteomes" id="UP000053370">
    <property type="component" value="Unassembled WGS sequence"/>
</dbReference>
<dbReference type="RefSeq" id="WP_062277833.1">
    <property type="nucleotide sequence ID" value="NZ_DF968179.1"/>
</dbReference>
<dbReference type="Pfam" id="PF13541">
    <property type="entry name" value="ChlI"/>
    <property type="match status" value="1"/>
</dbReference>
<dbReference type="InterPro" id="IPR025158">
    <property type="entry name" value="Mg_chelat-rel_C"/>
</dbReference>
<dbReference type="InterPro" id="IPR000523">
    <property type="entry name" value="Mg_chelatse_chII-like_cat_dom"/>
</dbReference>
<evidence type="ECO:0000256" key="1">
    <source>
        <dbReference type="ARBA" id="ARBA00006354"/>
    </source>
</evidence>
<dbReference type="InterPro" id="IPR020568">
    <property type="entry name" value="Ribosomal_Su5_D2-typ_SF"/>
</dbReference>